<keyword evidence="3" id="KW-1185">Reference proteome</keyword>
<evidence type="ECO:0000313" key="2">
    <source>
        <dbReference type="EMBL" id="KAK0734778.1"/>
    </source>
</evidence>
<sequence>MTPTRLSRRRRRLREPLRKSFFRVPSVSGSPTCPTVQQVESNRRPTPWQRLNTRSEIGGLQVVGTTKLEDVKTEAAKKSDKWASALETAARKAKQDHPTAGAIFFKGNRPHKSNKDKTETREVISVRLHEGTTESGKVIKSGHITEDGSIKYSSNN</sequence>
<dbReference type="AlphaFoldDB" id="A0AA40EGL9"/>
<feature type="compositionally biased region" description="Polar residues" evidence="1">
    <location>
        <begin position="27"/>
        <end position="40"/>
    </location>
</feature>
<accession>A0AA40EGL9</accession>
<reference evidence="2" key="1">
    <citation type="submission" date="2023-06" db="EMBL/GenBank/DDBJ databases">
        <title>Genome-scale phylogeny and comparative genomics of the fungal order Sordariales.</title>
        <authorList>
            <consortium name="Lawrence Berkeley National Laboratory"/>
            <person name="Hensen N."/>
            <person name="Bonometti L."/>
            <person name="Westerberg I."/>
            <person name="Brannstrom I.O."/>
            <person name="Guillou S."/>
            <person name="Cros-Aarteil S."/>
            <person name="Calhoun S."/>
            <person name="Haridas S."/>
            <person name="Kuo A."/>
            <person name="Mondo S."/>
            <person name="Pangilinan J."/>
            <person name="Riley R."/>
            <person name="LaButti K."/>
            <person name="Andreopoulos B."/>
            <person name="Lipzen A."/>
            <person name="Chen C."/>
            <person name="Yanf M."/>
            <person name="Daum C."/>
            <person name="Ng V."/>
            <person name="Clum A."/>
            <person name="Steindorff A."/>
            <person name="Ohm R."/>
            <person name="Martin F."/>
            <person name="Silar P."/>
            <person name="Natvig D."/>
            <person name="Lalanne C."/>
            <person name="Gautier V."/>
            <person name="Ament-velasquez S.L."/>
            <person name="Kruys A."/>
            <person name="Hutchinson M.I."/>
            <person name="Powell A.J."/>
            <person name="Barry K."/>
            <person name="Miller A.N."/>
            <person name="Grigoriev I.V."/>
            <person name="Debuchy R."/>
            <person name="Gladieux P."/>
            <person name="Thoren M.H."/>
            <person name="Johannesson H."/>
        </authorList>
    </citation>
    <scope>NUCLEOTIDE SEQUENCE</scope>
    <source>
        <strain evidence="2">SMH2392-1A</strain>
    </source>
</reference>
<protein>
    <submittedName>
        <fullName evidence="2">Uncharacterized protein</fullName>
    </submittedName>
</protein>
<feature type="compositionally biased region" description="Basic and acidic residues" evidence="1">
    <location>
        <begin position="113"/>
        <end position="132"/>
    </location>
</feature>
<proteinExistence type="predicted"/>
<dbReference type="Proteomes" id="UP001172101">
    <property type="component" value="Unassembled WGS sequence"/>
</dbReference>
<evidence type="ECO:0000256" key="1">
    <source>
        <dbReference type="SAM" id="MobiDB-lite"/>
    </source>
</evidence>
<dbReference type="EMBL" id="JAUIRO010000001">
    <property type="protein sequence ID" value="KAK0734778.1"/>
    <property type="molecule type" value="Genomic_DNA"/>
</dbReference>
<evidence type="ECO:0000313" key="3">
    <source>
        <dbReference type="Proteomes" id="UP001172101"/>
    </source>
</evidence>
<feature type="region of interest" description="Disordered" evidence="1">
    <location>
        <begin position="90"/>
        <end position="156"/>
    </location>
</feature>
<comment type="caution">
    <text evidence="2">The sequence shown here is derived from an EMBL/GenBank/DDBJ whole genome shotgun (WGS) entry which is preliminary data.</text>
</comment>
<gene>
    <name evidence="2" type="ORF">B0T26DRAFT_81536</name>
</gene>
<name>A0AA40EGL9_9PEZI</name>
<dbReference type="RefSeq" id="XP_060303655.1">
    <property type="nucleotide sequence ID" value="XM_060447372.1"/>
</dbReference>
<organism evidence="2 3">
    <name type="scientific">Lasiosphaeria miniovina</name>
    <dbReference type="NCBI Taxonomy" id="1954250"/>
    <lineage>
        <taxon>Eukaryota</taxon>
        <taxon>Fungi</taxon>
        <taxon>Dikarya</taxon>
        <taxon>Ascomycota</taxon>
        <taxon>Pezizomycotina</taxon>
        <taxon>Sordariomycetes</taxon>
        <taxon>Sordariomycetidae</taxon>
        <taxon>Sordariales</taxon>
        <taxon>Lasiosphaeriaceae</taxon>
        <taxon>Lasiosphaeria</taxon>
    </lineage>
</organism>
<dbReference type="GeneID" id="85330642"/>
<feature type="region of interest" description="Disordered" evidence="1">
    <location>
        <begin position="23"/>
        <end position="44"/>
    </location>
</feature>